<dbReference type="GO" id="GO:0003677">
    <property type="term" value="F:DNA binding"/>
    <property type="evidence" value="ECO:0007669"/>
    <property type="project" value="InterPro"/>
</dbReference>
<proteinExistence type="predicted"/>
<evidence type="ECO:0000259" key="2">
    <source>
        <dbReference type="Pfam" id="PF07460"/>
    </source>
</evidence>
<dbReference type="PANTHER" id="PTHR34199:SF1">
    <property type="entry name" value="HISTONE-LYSINE N-METHYLTRANSFERASE, H3 LYSINE-79 SPECIFIC-LIKE PROTEIN"/>
    <property type="match status" value="1"/>
</dbReference>
<dbReference type="PANTHER" id="PTHR34199">
    <property type="entry name" value="NUMOD3 MOTIF FAMILY PROTEIN, EXPRESSED"/>
    <property type="match status" value="1"/>
</dbReference>
<dbReference type="EMBL" id="LWDX02073878">
    <property type="protein sequence ID" value="OEL13309.1"/>
    <property type="molecule type" value="Genomic_DNA"/>
</dbReference>
<evidence type="ECO:0000313" key="3">
    <source>
        <dbReference type="EMBL" id="OEL13309.1"/>
    </source>
</evidence>
<feature type="non-terminal residue" evidence="3">
    <location>
        <position position="1"/>
    </location>
</feature>
<sequence length="384" mass="44162">LMNFECSASSSSRKMLSCHKCCALVEPTLLQKELRKSSQLIQYREFILPKSSLKGLACDQLTANGMDDQWPHHSSYSASVSTAQYSMKNSNMKKQVQEPQPHQPQGVAYFTGMSKKEIERRRKIGAANKGQVPWTKGRKWSEEHKKLISQRTTEALRDPKVRKKMLGHRQLHRQASKDKISAALRKIWERRIVSVRSKQKVMQIWSNSIAEAAKRGDHSQDKLDWDSYERIKSEMVSMFLWNKQREQTIKKLKKAVAKIAAKKLQAAGRRAKIAAKKLQAAGRRKVQAAGRNKLKPEKMLLQKPDAQPTRVVVSARPKLKERLTKVMTMPPGFRFSSFVVISLLKLISMILNFLSLTKKAHRCPVYWHNPFQKKKCFPNNFLIS</sequence>
<gene>
    <name evidence="3" type="ORF">BAE44_0025674</name>
</gene>
<name>A0A1E5UKB2_9POAL</name>
<dbReference type="OrthoDB" id="6013at2759"/>
<feature type="transmembrane region" description="Helical" evidence="1">
    <location>
        <begin position="335"/>
        <end position="354"/>
    </location>
</feature>
<organism evidence="3 4">
    <name type="scientific">Dichanthelium oligosanthes</name>
    <dbReference type="NCBI Taxonomy" id="888268"/>
    <lineage>
        <taxon>Eukaryota</taxon>
        <taxon>Viridiplantae</taxon>
        <taxon>Streptophyta</taxon>
        <taxon>Embryophyta</taxon>
        <taxon>Tracheophyta</taxon>
        <taxon>Spermatophyta</taxon>
        <taxon>Magnoliopsida</taxon>
        <taxon>Liliopsida</taxon>
        <taxon>Poales</taxon>
        <taxon>Poaceae</taxon>
        <taxon>PACMAD clade</taxon>
        <taxon>Panicoideae</taxon>
        <taxon>Panicodae</taxon>
        <taxon>Paniceae</taxon>
        <taxon>Dichantheliinae</taxon>
        <taxon>Dichanthelium</taxon>
    </lineage>
</organism>
<feature type="domain" description="Nuclease associated modular" evidence="2">
    <location>
        <begin position="120"/>
        <end position="149"/>
    </location>
</feature>
<keyword evidence="1" id="KW-1133">Transmembrane helix</keyword>
<keyword evidence="1" id="KW-0472">Membrane</keyword>
<accession>A0A1E5UKB2</accession>
<keyword evidence="4" id="KW-1185">Reference proteome</keyword>
<dbReference type="AlphaFoldDB" id="A0A1E5UKB2"/>
<evidence type="ECO:0000256" key="1">
    <source>
        <dbReference type="SAM" id="Phobius"/>
    </source>
</evidence>
<reference evidence="3 4" key="1">
    <citation type="submission" date="2016-09" db="EMBL/GenBank/DDBJ databases">
        <title>The draft genome of Dichanthelium oligosanthes: A C3 panicoid grass species.</title>
        <authorList>
            <person name="Studer A.J."/>
            <person name="Schnable J.C."/>
            <person name="Brutnell T.P."/>
        </authorList>
    </citation>
    <scope>NUCLEOTIDE SEQUENCE [LARGE SCALE GENOMIC DNA]</scope>
    <source>
        <strain evidence="4">cv. Kellogg 1175</strain>
        <tissue evidence="3">Leaf</tissue>
    </source>
</reference>
<dbReference type="STRING" id="888268.A0A1E5UKB2"/>
<dbReference type="Pfam" id="PF07460">
    <property type="entry name" value="NUMOD3"/>
    <property type="match status" value="1"/>
</dbReference>
<evidence type="ECO:0000313" key="4">
    <source>
        <dbReference type="Proteomes" id="UP000095767"/>
    </source>
</evidence>
<comment type="caution">
    <text evidence="3">The sequence shown here is derived from an EMBL/GenBank/DDBJ whole genome shotgun (WGS) entry which is preliminary data.</text>
</comment>
<keyword evidence="1" id="KW-0812">Transmembrane</keyword>
<protein>
    <recommendedName>
        <fullName evidence="2">Nuclease associated modular domain-containing protein</fullName>
    </recommendedName>
</protein>
<dbReference type="InterPro" id="IPR003611">
    <property type="entry name" value="NUMOD3"/>
</dbReference>
<dbReference type="Proteomes" id="UP000095767">
    <property type="component" value="Unassembled WGS sequence"/>
</dbReference>